<feature type="domain" description="Metallo-beta-lactamase" evidence="2">
    <location>
        <begin position="189"/>
        <end position="457"/>
    </location>
</feature>
<sequence length="515" mass="57090">MDGDMTVRQRIHRRHHTRPPAHHVVAAADPSAAPSLSSYLFPNQEPEKLYDSQRSSVFETDGPSDDTLKKYGGGSEAGREEGKWYVRTGFRNPWDSWHKPTIGDVWNGVRWGGAADESGEDRAALAIEEEGEEGRQQQRNSIDDALKVVPPDFSISEPSSTKVTWLGHATALLQLPIARHGASTSEPLRVLFDPIFSARCSPTQYVGPQRTFAAPCQVQDLPRIDVVVISHSHYDHLDYESIVQLWQKGEREGHKPRFMVPLGNKAWFASLGLGIDDENIVELDWWDEVWLAWSGTGAASLSSTDEITREEPHLRLICTPAQHGSGRYGLDSSTTLWASWTLEHHFDARSEPLRVFFGGDTGYQFHGSPPDLNDTTSYAPCPAFAQIRRHLGAPVHLCLLPISVGATFSFVKSYDFIGVIPTMDEGLTSANHMGPQDAVRVARILGDRHTLALAIHWGTFVGSLGEVQRSMRELRQACDDNGVDYVRDPSETGTGARMMFACLNHGDGLCYALPR</sequence>
<organism evidence="3 4">
    <name type="scientific">Acaromyces ingoldii</name>
    <dbReference type="NCBI Taxonomy" id="215250"/>
    <lineage>
        <taxon>Eukaryota</taxon>
        <taxon>Fungi</taxon>
        <taxon>Dikarya</taxon>
        <taxon>Basidiomycota</taxon>
        <taxon>Ustilaginomycotina</taxon>
        <taxon>Exobasidiomycetes</taxon>
        <taxon>Exobasidiales</taxon>
        <taxon>Cryptobasidiaceae</taxon>
        <taxon>Acaromyces</taxon>
    </lineage>
</organism>
<dbReference type="Proteomes" id="UP000245768">
    <property type="component" value="Unassembled WGS sequence"/>
</dbReference>
<reference evidence="3" key="1">
    <citation type="journal article" date="2018" name="Mol. Biol. Evol.">
        <title>Broad Genomic Sampling Reveals a Smut Pathogenic Ancestry of the Fungal Clade Ustilaginomycotina.</title>
        <authorList>
            <person name="Kijpornyongpan T."/>
            <person name="Mondo S.J."/>
            <person name="Barry K."/>
            <person name="Sandor L."/>
            <person name="Lee J."/>
            <person name="Lipzen A."/>
            <person name="Pangilinan J."/>
            <person name="LaButti K."/>
            <person name="Hainaut M."/>
            <person name="Henrissat B."/>
            <person name="Grigoriev I.V."/>
            <person name="Spatafora J.W."/>
            <person name="Aime M.C."/>
        </authorList>
    </citation>
    <scope>NUCLEOTIDE SEQUENCE [LARGE SCALE GENOMIC DNA]</scope>
    <source>
        <strain evidence="3">MCA 4198</strain>
    </source>
</reference>
<evidence type="ECO:0000259" key="2">
    <source>
        <dbReference type="Pfam" id="PF12706"/>
    </source>
</evidence>
<dbReference type="GO" id="GO:0070292">
    <property type="term" value="P:N-acylphosphatidylethanolamine metabolic process"/>
    <property type="evidence" value="ECO:0007669"/>
    <property type="project" value="TreeGrafter"/>
</dbReference>
<dbReference type="RefSeq" id="XP_025376218.1">
    <property type="nucleotide sequence ID" value="XM_025521981.1"/>
</dbReference>
<dbReference type="Pfam" id="PF12706">
    <property type="entry name" value="Lactamase_B_2"/>
    <property type="match status" value="1"/>
</dbReference>
<name>A0A316YHJ5_9BASI</name>
<dbReference type="SUPFAM" id="SSF56281">
    <property type="entry name" value="Metallo-hydrolase/oxidoreductase"/>
    <property type="match status" value="1"/>
</dbReference>
<evidence type="ECO:0000256" key="1">
    <source>
        <dbReference type="SAM" id="MobiDB-lite"/>
    </source>
</evidence>
<dbReference type="OrthoDB" id="332863at2759"/>
<dbReference type="GO" id="GO:0005737">
    <property type="term" value="C:cytoplasm"/>
    <property type="evidence" value="ECO:0007669"/>
    <property type="project" value="TreeGrafter"/>
</dbReference>
<keyword evidence="4" id="KW-1185">Reference proteome</keyword>
<dbReference type="GeneID" id="37043897"/>
<dbReference type="PANTHER" id="PTHR15032">
    <property type="entry name" value="N-ACYL-PHOSPHATIDYLETHANOLAMINE-HYDROLYZING PHOSPHOLIPASE D"/>
    <property type="match status" value="1"/>
</dbReference>
<feature type="region of interest" description="Disordered" evidence="1">
    <location>
        <begin position="49"/>
        <end position="78"/>
    </location>
</feature>
<evidence type="ECO:0000313" key="4">
    <source>
        <dbReference type="Proteomes" id="UP000245768"/>
    </source>
</evidence>
<dbReference type="EMBL" id="KZ819637">
    <property type="protein sequence ID" value="PWN89020.1"/>
    <property type="molecule type" value="Genomic_DNA"/>
</dbReference>
<dbReference type="PANTHER" id="PTHR15032:SF27">
    <property type="entry name" value="N-ACYL-PHOSPHATIDYLETHANOLAMINE-HYDROLYZING PHOSPHOLIPASE D"/>
    <property type="match status" value="1"/>
</dbReference>
<feature type="compositionally biased region" description="Basic residues" evidence="1">
    <location>
        <begin position="9"/>
        <end position="21"/>
    </location>
</feature>
<proteinExistence type="predicted"/>
<dbReference type="InParanoid" id="A0A316YHJ5"/>
<keyword evidence="3" id="KW-0378">Hydrolase</keyword>
<dbReference type="InterPro" id="IPR036866">
    <property type="entry name" value="RibonucZ/Hydroxyglut_hydro"/>
</dbReference>
<dbReference type="AlphaFoldDB" id="A0A316YHJ5"/>
<evidence type="ECO:0000313" key="3">
    <source>
        <dbReference type="EMBL" id="PWN89020.1"/>
    </source>
</evidence>
<dbReference type="GO" id="GO:0070290">
    <property type="term" value="F:N-acylphosphatidylethanolamine-specific phospholipase D activity"/>
    <property type="evidence" value="ECO:0007669"/>
    <property type="project" value="TreeGrafter"/>
</dbReference>
<dbReference type="InterPro" id="IPR001279">
    <property type="entry name" value="Metallo-B-lactamas"/>
</dbReference>
<dbReference type="GO" id="GO:0070291">
    <property type="term" value="P:N-acylethanolamine metabolic process"/>
    <property type="evidence" value="ECO:0007669"/>
    <property type="project" value="TreeGrafter"/>
</dbReference>
<gene>
    <name evidence="3" type="ORF">FA10DRAFT_267625</name>
</gene>
<accession>A0A316YHJ5</accession>
<feature type="region of interest" description="Disordered" evidence="1">
    <location>
        <begin position="1"/>
        <end position="23"/>
    </location>
</feature>
<dbReference type="Gene3D" id="3.60.15.10">
    <property type="entry name" value="Ribonuclease Z/Hydroxyacylglutathione hydrolase-like"/>
    <property type="match status" value="1"/>
</dbReference>
<protein>
    <submittedName>
        <fullName evidence="3">Metallo-hydrolase/oxidoreductase</fullName>
    </submittedName>
</protein>